<feature type="compositionally biased region" description="Basic residues" evidence="3">
    <location>
        <begin position="336"/>
        <end position="347"/>
    </location>
</feature>
<dbReference type="Proteomes" id="UP000070444">
    <property type="component" value="Unassembled WGS sequence"/>
</dbReference>
<dbReference type="GO" id="GO:0005730">
    <property type="term" value="C:nucleolus"/>
    <property type="evidence" value="ECO:0007669"/>
    <property type="project" value="InterPro"/>
</dbReference>
<dbReference type="EMBL" id="KQ964470">
    <property type="protein sequence ID" value="KXN71637.1"/>
    <property type="molecule type" value="Genomic_DNA"/>
</dbReference>
<protein>
    <submittedName>
        <fullName evidence="4">Uncharacterized protein</fullName>
    </submittedName>
</protein>
<proteinExistence type="predicted"/>
<evidence type="ECO:0000313" key="5">
    <source>
        <dbReference type="Proteomes" id="UP000070444"/>
    </source>
</evidence>
<keyword evidence="2" id="KW-0539">Nucleus</keyword>
<reference evidence="4 5" key="1">
    <citation type="journal article" date="2015" name="Genome Biol. Evol.">
        <title>Phylogenomic analyses indicate that early fungi evolved digesting cell walls of algal ancestors of land plants.</title>
        <authorList>
            <person name="Chang Y."/>
            <person name="Wang S."/>
            <person name="Sekimoto S."/>
            <person name="Aerts A.L."/>
            <person name="Choi C."/>
            <person name="Clum A."/>
            <person name="LaButti K.M."/>
            <person name="Lindquist E.A."/>
            <person name="Yee Ngan C."/>
            <person name="Ohm R.A."/>
            <person name="Salamov A.A."/>
            <person name="Grigoriev I.V."/>
            <person name="Spatafora J.W."/>
            <person name="Berbee M.L."/>
        </authorList>
    </citation>
    <scope>NUCLEOTIDE SEQUENCE [LARGE SCALE GENOMIC DNA]</scope>
    <source>
        <strain evidence="4 5">NRRL 28638</strain>
    </source>
</reference>
<dbReference type="GO" id="GO:0000182">
    <property type="term" value="F:rDNA binding"/>
    <property type="evidence" value="ECO:0007669"/>
    <property type="project" value="TreeGrafter"/>
</dbReference>
<dbReference type="InterPro" id="IPR007015">
    <property type="entry name" value="DNA_pol_V/MYBBP1A"/>
</dbReference>
<dbReference type="Pfam" id="PF04931">
    <property type="entry name" value="DNA_pol_phi"/>
    <property type="match status" value="1"/>
</dbReference>
<evidence type="ECO:0000256" key="1">
    <source>
        <dbReference type="ARBA" id="ARBA00004123"/>
    </source>
</evidence>
<evidence type="ECO:0000256" key="2">
    <source>
        <dbReference type="ARBA" id="ARBA00023242"/>
    </source>
</evidence>
<gene>
    <name evidence="4" type="ORF">CONCODRAFT_69657</name>
</gene>
<keyword evidence="5" id="KW-1185">Reference proteome</keyword>
<name>A0A137P9E8_CONC2</name>
<evidence type="ECO:0000313" key="4">
    <source>
        <dbReference type="EMBL" id="KXN71637.1"/>
    </source>
</evidence>
<evidence type="ECO:0000256" key="3">
    <source>
        <dbReference type="SAM" id="MobiDB-lite"/>
    </source>
</evidence>
<comment type="subcellular location">
    <subcellularLocation>
        <location evidence="1">Nucleus</location>
    </subcellularLocation>
</comment>
<dbReference type="GO" id="GO:0006355">
    <property type="term" value="P:regulation of DNA-templated transcription"/>
    <property type="evidence" value="ECO:0007669"/>
    <property type="project" value="InterPro"/>
</dbReference>
<dbReference type="OrthoDB" id="342531at2759"/>
<feature type="region of interest" description="Disordered" evidence="3">
    <location>
        <begin position="326"/>
        <end position="347"/>
    </location>
</feature>
<organism evidence="4 5">
    <name type="scientific">Conidiobolus coronatus (strain ATCC 28846 / CBS 209.66 / NRRL 28638)</name>
    <name type="common">Delacroixia coronata</name>
    <dbReference type="NCBI Taxonomy" id="796925"/>
    <lineage>
        <taxon>Eukaryota</taxon>
        <taxon>Fungi</taxon>
        <taxon>Fungi incertae sedis</taxon>
        <taxon>Zoopagomycota</taxon>
        <taxon>Entomophthoromycotina</taxon>
        <taxon>Entomophthoromycetes</taxon>
        <taxon>Entomophthorales</taxon>
        <taxon>Ancylistaceae</taxon>
        <taxon>Conidiobolus</taxon>
    </lineage>
</organism>
<dbReference type="PANTHER" id="PTHR13213:SF2">
    <property type="entry name" value="MYB-BINDING PROTEIN 1A"/>
    <property type="match status" value="1"/>
</dbReference>
<dbReference type="AlphaFoldDB" id="A0A137P9E8"/>
<dbReference type="PANTHER" id="PTHR13213">
    <property type="entry name" value="MYB-BINDING PROTEIN 1A FAMILY MEMBER"/>
    <property type="match status" value="1"/>
</dbReference>
<sequence length="347" mass="39545">MAFDEKLSAIFSEKKKALREKKEVKESVSILKMKVLDLFSIYISRQPNNPNLVHLILPLLSFIKRFQGAEGHANATDKAARIVSKELTKLELEDVDLEVIENILTEIDQLARKAPGVQQKLYLPIALFSVRHLESQAFDKVLEVYKNTLKWTLTNKKSTIKPQWFIELFQQSLPLGWALGESLLSYLDPNTALNPFRLTKTLELLNSLINTSIKRKYTAEGGKAFINSIFIAIEDMIKFSINNTDNKIVKVDQIKEGLRLSMKLKQYIKAVELDSDYQPWMSEEFKQNLVKFCGLFDSNSSSLVSLYKQLTGNKLDIVKSANTAGNKRSLKENGAKKSKKQKVNKKN</sequence>
<accession>A0A137P9E8</accession>